<evidence type="ECO:0000313" key="2">
    <source>
        <dbReference type="Proteomes" id="UP001164250"/>
    </source>
</evidence>
<protein>
    <submittedName>
        <fullName evidence="1">Uncharacterized protein</fullName>
    </submittedName>
</protein>
<keyword evidence="2" id="KW-1185">Reference proteome</keyword>
<organism evidence="1 2">
    <name type="scientific">Pistacia atlantica</name>
    <dbReference type="NCBI Taxonomy" id="434234"/>
    <lineage>
        <taxon>Eukaryota</taxon>
        <taxon>Viridiplantae</taxon>
        <taxon>Streptophyta</taxon>
        <taxon>Embryophyta</taxon>
        <taxon>Tracheophyta</taxon>
        <taxon>Spermatophyta</taxon>
        <taxon>Magnoliopsida</taxon>
        <taxon>eudicotyledons</taxon>
        <taxon>Gunneridae</taxon>
        <taxon>Pentapetalae</taxon>
        <taxon>rosids</taxon>
        <taxon>malvids</taxon>
        <taxon>Sapindales</taxon>
        <taxon>Anacardiaceae</taxon>
        <taxon>Pistacia</taxon>
    </lineage>
</organism>
<reference evidence="2" key="1">
    <citation type="journal article" date="2023" name="G3 (Bethesda)">
        <title>Genome assembly and association tests identify interacting loci associated with vigor, precocity, and sex in interspecific pistachio rootstocks.</title>
        <authorList>
            <person name="Palmer W."/>
            <person name="Jacygrad E."/>
            <person name="Sagayaradj S."/>
            <person name="Cavanaugh K."/>
            <person name="Han R."/>
            <person name="Bertier L."/>
            <person name="Beede B."/>
            <person name="Kafkas S."/>
            <person name="Golino D."/>
            <person name="Preece J."/>
            <person name="Michelmore R."/>
        </authorList>
    </citation>
    <scope>NUCLEOTIDE SEQUENCE [LARGE SCALE GENOMIC DNA]</scope>
</reference>
<name>A0ACC1BZZ3_9ROSI</name>
<dbReference type="Proteomes" id="UP001164250">
    <property type="component" value="Chromosome 2"/>
</dbReference>
<accession>A0ACC1BZZ3</accession>
<sequence length="278" mass="32004">MSSKSINIFIFLLFLIRLASSDRTSDCSNRWIYIRPLPSRFNFDLLSNCSAYPLFDDFCSYLPNHGLGPKTHNHSLSWYRTDPILLEQFFHRRILEYPCLTQDPTLANAIYLPYYTALDALKYLYGPEVNSSNQHGLELYNFLRKDVPHIWDRHAGHDHFLVISRPAWDFSQPFTNDPPVWGTSFLELAEFYNVTSLIPEGRAWGWQEQAVPYPTSYHPSNSVVLGSWLKRVRNSRRNSLMLFAGGGGVAATPNIRRSIRNECEDNTSGGYADKEVNI</sequence>
<dbReference type="EMBL" id="CM047898">
    <property type="protein sequence ID" value="KAJ0105383.1"/>
    <property type="molecule type" value="Genomic_DNA"/>
</dbReference>
<proteinExistence type="predicted"/>
<comment type="caution">
    <text evidence="1">The sequence shown here is derived from an EMBL/GenBank/DDBJ whole genome shotgun (WGS) entry which is preliminary data.</text>
</comment>
<evidence type="ECO:0000313" key="1">
    <source>
        <dbReference type="EMBL" id="KAJ0105383.1"/>
    </source>
</evidence>
<gene>
    <name evidence="1" type="ORF">Patl1_18546</name>
</gene>